<sequence>MLDIIREAPLGQAIRFLTQNRLLQYPEEKPDFKLPEAYVAQLEIHEKQSNNGHASFSSAPGEASMARNNNVSRVRSDVHTIPYSSERVKAEKELEIERTKSLPIAPQKTSDGIVLVDWYTTDDPENPHNWSSFKKILITTIICVYTFIVYSASSIYAPSVEGVSEHFGVSIIAAELGLALFVLWYGVGGVVFGPLSEIPIVGRNPVYYVTFIIYFGISFPTAVVGNFGGLLVLRSLQGFFGSPALTNGGGTFADMYDLIYVPYQLSFWVYCAWGGPAIGPLIGGFATMFKGWRWPLWEIVWMNSFMLVVILCFLPETSAANLLMRRAKRLRKRVGDPRLQSQSEIDQRHLTASEILVGALVRPIEIMIKDPAILFVNIYTAFFYGVYYTFFEVFPLVFPPFYGFNLGQTGLAFLSCEVGATIGLLTYICYLYWYMVPDNIKNGLREQEHRLVPAIFGSVLLPIGLFMFAWTANAKIHWIVPLIGVVIFVIGMFWILQALFVYIPFSYPTYANSLFAGNDISRAAMAAGAIMYARPLFISLDVHKGVSVLAGLSAGGIPGTFVLYKYGGKLRARSKFAVRG</sequence>
<dbReference type="InterPro" id="IPR020846">
    <property type="entry name" value="MFS_dom"/>
</dbReference>
<dbReference type="PROSITE" id="PS50850">
    <property type="entry name" value="MFS"/>
    <property type="match status" value="1"/>
</dbReference>
<name>G9NK95_HYPAI</name>
<dbReference type="AlphaFoldDB" id="G9NK95"/>
<dbReference type="PANTHER" id="PTHR23502">
    <property type="entry name" value="MAJOR FACILITATOR SUPERFAMILY"/>
    <property type="match status" value="1"/>
</dbReference>
<dbReference type="Gene3D" id="1.20.1250.20">
    <property type="entry name" value="MFS general substrate transporter like domains"/>
    <property type="match status" value="1"/>
</dbReference>
<reference evidence="8 9" key="1">
    <citation type="journal article" date="2011" name="Genome Biol.">
        <title>Comparative genome sequence analysis underscores mycoparasitism as the ancestral life style of Trichoderma.</title>
        <authorList>
            <person name="Kubicek C.P."/>
            <person name="Herrera-Estrella A."/>
            <person name="Seidl-Seiboth V."/>
            <person name="Martinez D.A."/>
            <person name="Druzhinina I.S."/>
            <person name="Thon M."/>
            <person name="Zeilinger S."/>
            <person name="Casas-Flores S."/>
            <person name="Horwitz B.A."/>
            <person name="Mukherjee P.K."/>
            <person name="Mukherjee M."/>
            <person name="Kredics L."/>
            <person name="Alcaraz L.D."/>
            <person name="Aerts A."/>
            <person name="Antal Z."/>
            <person name="Atanasova L."/>
            <person name="Cervantes-Badillo M.G."/>
            <person name="Challacombe J."/>
            <person name="Chertkov O."/>
            <person name="McCluskey K."/>
            <person name="Coulpier F."/>
            <person name="Deshpande N."/>
            <person name="von Doehren H."/>
            <person name="Ebbole D.J."/>
            <person name="Esquivel-Naranjo E.U."/>
            <person name="Fekete E."/>
            <person name="Flipphi M."/>
            <person name="Glaser F."/>
            <person name="Gomez-Rodriguez E.Y."/>
            <person name="Gruber S."/>
            <person name="Han C."/>
            <person name="Henrissat B."/>
            <person name="Hermosa R."/>
            <person name="Hernandez-Onate M."/>
            <person name="Karaffa L."/>
            <person name="Kosti I."/>
            <person name="Le Crom S."/>
            <person name="Lindquist E."/>
            <person name="Lucas S."/>
            <person name="Luebeck M."/>
            <person name="Luebeck P.S."/>
            <person name="Margeot A."/>
            <person name="Metz B."/>
            <person name="Misra M."/>
            <person name="Nevalainen H."/>
            <person name="Omann M."/>
            <person name="Packer N."/>
            <person name="Perrone G."/>
            <person name="Uresti-Rivera E.E."/>
            <person name="Salamov A."/>
            <person name="Schmoll M."/>
            <person name="Seiboth B."/>
            <person name="Shapiro H."/>
            <person name="Sukno S."/>
            <person name="Tamayo-Ramos J.A."/>
            <person name="Tisch D."/>
            <person name="Wiest A."/>
            <person name="Wilkinson H.H."/>
            <person name="Zhang M."/>
            <person name="Coutinho P.M."/>
            <person name="Kenerley C.M."/>
            <person name="Monte E."/>
            <person name="Baker S.E."/>
            <person name="Grigoriev I.V."/>
        </authorList>
    </citation>
    <scope>NUCLEOTIDE SEQUENCE [LARGE SCALE GENOMIC DNA]</scope>
    <source>
        <strain evidence="9">ATCC 20476 / IMI 206040</strain>
    </source>
</reference>
<evidence type="ECO:0000256" key="5">
    <source>
        <dbReference type="SAM" id="MobiDB-lite"/>
    </source>
</evidence>
<feature type="compositionally biased region" description="Polar residues" evidence="5">
    <location>
        <begin position="49"/>
        <end position="58"/>
    </location>
</feature>
<dbReference type="GO" id="GO:0015244">
    <property type="term" value="F:fluconazole transmembrane transporter activity"/>
    <property type="evidence" value="ECO:0007669"/>
    <property type="project" value="TreeGrafter"/>
</dbReference>
<feature type="transmembrane region" description="Helical" evidence="6">
    <location>
        <begin position="301"/>
        <end position="323"/>
    </location>
</feature>
<organism evidence="8 9">
    <name type="scientific">Hypocrea atroviridis (strain ATCC 20476 / IMI 206040)</name>
    <name type="common">Trichoderma atroviride</name>
    <dbReference type="NCBI Taxonomy" id="452589"/>
    <lineage>
        <taxon>Eukaryota</taxon>
        <taxon>Fungi</taxon>
        <taxon>Dikarya</taxon>
        <taxon>Ascomycota</taxon>
        <taxon>Pezizomycotina</taxon>
        <taxon>Sordariomycetes</taxon>
        <taxon>Hypocreomycetidae</taxon>
        <taxon>Hypocreales</taxon>
        <taxon>Hypocreaceae</taxon>
        <taxon>Trichoderma</taxon>
    </lineage>
</organism>
<dbReference type="CDD" id="cd17323">
    <property type="entry name" value="MFS_Tpo1_MDR_like"/>
    <property type="match status" value="1"/>
</dbReference>
<dbReference type="HOGENOM" id="CLU_008455_11_1_1"/>
<feature type="transmembrane region" description="Helical" evidence="6">
    <location>
        <begin position="478"/>
        <end position="503"/>
    </location>
</feature>
<dbReference type="InterPro" id="IPR011701">
    <property type="entry name" value="MFS"/>
</dbReference>
<dbReference type="OMA" id="DISRASM"/>
<feature type="transmembrane region" description="Helical" evidence="6">
    <location>
        <begin position="207"/>
        <end position="233"/>
    </location>
</feature>
<evidence type="ECO:0000256" key="3">
    <source>
        <dbReference type="ARBA" id="ARBA00022989"/>
    </source>
</evidence>
<dbReference type="Proteomes" id="UP000005426">
    <property type="component" value="Unassembled WGS sequence"/>
</dbReference>
<feature type="transmembrane region" description="Helical" evidence="6">
    <location>
        <begin position="169"/>
        <end position="187"/>
    </location>
</feature>
<keyword evidence="4 6" id="KW-0472">Membrane</keyword>
<keyword evidence="2 6" id="KW-0812">Transmembrane</keyword>
<dbReference type="OrthoDB" id="3357846at2759"/>
<protein>
    <recommendedName>
        <fullName evidence="7">Major facilitator superfamily (MFS) profile domain-containing protein</fullName>
    </recommendedName>
</protein>
<comment type="subcellular location">
    <subcellularLocation>
        <location evidence="1">Membrane</location>
        <topology evidence="1">Multi-pass membrane protein</topology>
    </subcellularLocation>
</comment>
<feature type="transmembrane region" description="Helical" evidence="6">
    <location>
        <begin position="372"/>
        <end position="391"/>
    </location>
</feature>
<evidence type="ECO:0000313" key="9">
    <source>
        <dbReference type="Proteomes" id="UP000005426"/>
    </source>
</evidence>
<dbReference type="GO" id="GO:0005886">
    <property type="term" value="C:plasma membrane"/>
    <property type="evidence" value="ECO:0007669"/>
    <property type="project" value="TreeGrafter"/>
</dbReference>
<feature type="transmembrane region" description="Helical" evidence="6">
    <location>
        <begin position="454"/>
        <end position="472"/>
    </location>
</feature>
<dbReference type="InterPro" id="IPR036259">
    <property type="entry name" value="MFS_trans_sf"/>
</dbReference>
<gene>
    <name evidence="8" type="ORF">TRIATDRAFT_190544</name>
</gene>
<feature type="transmembrane region" description="Helical" evidence="6">
    <location>
        <begin position="411"/>
        <end position="433"/>
    </location>
</feature>
<feature type="transmembrane region" description="Helical" evidence="6">
    <location>
        <begin position="136"/>
        <end position="157"/>
    </location>
</feature>
<feature type="domain" description="Major facilitator superfamily (MFS) profile" evidence="7">
    <location>
        <begin position="138"/>
        <end position="580"/>
    </location>
</feature>
<dbReference type="Pfam" id="PF07690">
    <property type="entry name" value="MFS_1"/>
    <property type="match status" value="1"/>
</dbReference>
<evidence type="ECO:0000256" key="1">
    <source>
        <dbReference type="ARBA" id="ARBA00004141"/>
    </source>
</evidence>
<keyword evidence="9" id="KW-1185">Reference proteome</keyword>
<evidence type="ECO:0000256" key="2">
    <source>
        <dbReference type="ARBA" id="ARBA00022692"/>
    </source>
</evidence>
<evidence type="ECO:0000256" key="4">
    <source>
        <dbReference type="ARBA" id="ARBA00023136"/>
    </source>
</evidence>
<dbReference type="STRING" id="452589.G9NK95"/>
<proteinExistence type="predicted"/>
<comment type="caution">
    <text evidence="8">The sequence shown here is derived from an EMBL/GenBank/DDBJ whole genome shotgun (WGS) entry which is preliminary data.</text>
</comment>
<dbReference type="eggNOG" id="KOG0255">
    <property type="taxonomic scope" value="Eukaryota"/>
</dbReference>
<feature type="transmembrane region" description="Helical" evidence="6">
    <location>
        <begin position="546"/>
        <end position="566"/>
    </location>
</feature>
<dbReference type="PANTHER" id="PTHR23502:SF23">
    <property type="entry name" value="FLUCONAZOLE RESISTANCE PROTEIN 1"/>
    <property type="match status" value="1"/>
</dbReference>
<evidence type="ECO:0000256" key="6">
    <source>
        <dbReference type="SAM" id="Phobius"/>
    </source>
</evidence>
<accession>G9NK95</accession>
<feature type="transmembrane region" description="Helical" evidence="6">
    <location>
        <begin position="523"/>
        <end position="540"/>
    </location>
</feature>
<feature type="region of interest" description="Disordered" evidence="5">
    <location>
        <begin position="49"/>
        <end position="71"/>
    </location>
</feature>
<dbReference type="SUPFAM" id="SSF103473">
    <property type="entry name" value="MFS general substrate transporter"/>
    <property type="match status" value="1"/>
</dbReference>
<dbReference type="GO" id="GO:1990961">
    <property type="term" value="P:xenobiotic detoxification by transmembrane export across the plasma membrane"/>
    <property type="evidence" value="ECO:0007669"/>
    <property type="project" value="TreeGrafter"/>
</dbReference>
<evidence type="ECO:0000259" key="7">
    <source>
        <dbReference type="PROSITE" id="PS50850"/>
    </source>
</evidence>
<evidence type="ECO:0000313" key="8">
    <source>
        <dbReference type="EMBL" id="EHK49313.1"/>
    </source>
</evidence>
<keyword evidence="3 6" id="KW-1133">Transmembrane helix</keyword>
<dbReference type="EMBL" id="ABDG02000017">
    <property type="protein sequence ID" value="EHK49313.1"/>
    <property type="molecule type" value="Genomic_DNA"/>
</dbReference>
<feature type="transmembrane region" description="Helical" evidence="6">
    <location>
        <begin position="267"/>
        <end position="289"/>
    </location>
</feature>